<proteinExistence type="predicted"/>
<dbReference type="Proteomes" id="UP000230161">
    <property type="component" value="Unassembled WGS sequence"/>
</dbReference>
<dbReference type="GO" id="GO:0016810">
    <property type="term" value="F:hydrolase activity, acting on carbon-nitrogen (but not peptide) bonds"/>
    <property type="evidence" value="ECO:0007669"/>
    <property type="project" value="InterPro"/>
</dbReference>
<dbReference type="PANTHER" id="PTHR30032">
    <property type="entry name" value="N-ACETYLMURAMOYL-L-ALANINE AMIDASE-RELATED"/>
    <property type="match status" value="1"/>
</dbReference>
<dbReference type="PROSITE" id="PS51318">
    <property type="entry name" value="TAT"/>
    <property type="match status" value="1"/>
</dbReference>
<dbReference type="Gene3D" id="2.60.40.2700">
    <property type="match status" value="3"/>
</dbReference>
<keyword evidence="1" id="KW-0732">Signal</keyword>
<comment type="caution">
    <text evidence="3">The sequence shown here is derived from an EMBL/GenBank/DDBJ whole genome shotgun (WGS) entry which is preliminary data.</text>
</comment>
<dbReference type="Gene3D" id="2.60.120.260">
    <property type="entry name" value="Galactose-binding domain-like"/>
    <property type="match status" value="1"/>
</dbReference>
<evidence type="ECO:0000313" key="3">
    <source>
        <dbReference type="EMBL" id="PJJ61958.1"/>
    </source>
</evidence>
<accession>A0A2M9BVI6</accession>
<feature type="domain" description="NodB homology" evidence="2">
    <location>
        <begin position="49"/>
        <end position="258"/>
    </location>
</feature>
<dbReference type="Gene3D" id="3.40.50.12090">
    <property type="match status" value="1"/>
</dbReference>
<dbReference type="InterPro" id="IPR002509">
    <property type="entry name" value="NODB_dom"/>
</dbReference>
<dbReference type="InterPro" id="IPR011330">
    <property type="entry name" value="Glyco_hydro/deAcase_b/a-brl"/>
</dbReference>
<dbReference type="GO" id="GO:0005975">
    <property type="term" value="P:carbohydrate metabolic process"/>
    <property type="evidence" value="ECO:0007669"/>
    <property type="project" value="InterPro"/>
</dbReference>
<dbReference type="InterPro" id="IPR006311">
    <property type="entry name" value="TAT_signal"/>
</dbReference>
<dbReference type="InterPro" id="IPR051922">
    <property type="entry name" value="Bact_Sporulation_Assoc"/>
</dbReference>
<dbReference type="PANTHER" id="PTHR30032:SF8">
    <property type="entry name" value="GERMINATION-SPECIFIC N-ACETYLMURAMOYL-L-ALANINE AMIDASE"/>
    <property type="match status" value="1"/>
</dbReference>
<gene>
    <name evidence="3" type="ORF">CLV54_1749</name>
</gene>
<sequence length="1029" mass="103569">MNMQSSNGRGILLRSTALLAGVVIAMSLAPVAAQAATSVVKTAITDPQTVVSLTFDDSNEDQMAAVDIMDDFGMKGTFYTITGYVDAPGYFTRAQLTGLAASGHEIGSHTVTHPDMTLISPTEAAREACMSRATLFDWGFTSVTSFAYPYASINDAAETAVENCGYNSGRGLGDLDTRFGCSGCGYSESFTPEDPFYTRAADQVDSTWTLADLQNTVMNAENDGGGWVQLTFHRVCAAGCDTLAITPELFQEFAAWLAPRAAAENTVVKTVGQVIGGPVKDLVGSPVPPAPGPGVNGVNNPGLETAGVNGVPQCWSTAGFGDNTRTFTTVSPGRTGNAAEQLVVTNWASGDGKLLPTFDQGDCAPTVTPGHSYSLRAWYTSTVPTQFDVHIRNSLGAWTYWTSSPWFAASPAYTQAVWTTGPVPAGTTGISFGLNLFQNGQLTTDDYALYDTVGAPGDLVPATPTITGTAQVGSVLTAVPGTWAPPTATLAYQWLRGGADIAGATSATYTLTAEDAAAAVSVRVTGSAPGFVPASASATSLPTAVVAAGTITPGTPSISGLAKVGSTLTAAPGSWTPPTAALAYQWLRGGANIAGATSATYALTPADVATAVSVRVTGSAPGYATATATSTPTATVAPGTITPGTPVISGLAKIGAALTVTPGTWSPAAAFGYQWLRGGQTIAGATSASYTPVAADIAKTLSVRVTGTASGYTTATATSAPTAAVTKDPVVADRTAGSDRFATAVQVSKAYAPGVARVYVANGLGFADALSASPAAAHFDSPLLLTTQGSLPADVRAEIVRLRPAKIVVVGGTASVSDAVRAQLNGIAPTTRISGDDRYATSRAIALDAFGSSAATAYVASGANFPDALSASPAAAHVGGPVLLIPGGSGSLDAASSAALTSLGVTTAKIAGGTSAVSAGIEASLTAKLGATSVKRNAGADRYATAAAINLDAFSSSETVFLATGTGFADALVGAALAGWKDVPLYLTPTNCVDQGVLAGIERLGATKVTLFGGTSVLSPAVQSLTACR</sequence>
<organism evidence="3 4">
    <name type="scientific">Compostimonas suwonensis</name>
    <dbReference type="NCBI Taxonomy" id="1048394"/>
    <lineage>
        <taxon>Bacteria</taxon>
        <taxon>Bacillati</taxon>
        <taxon>Actinomycetota</taxon>
        <taxon>Actinomycetes</taxon>
        <taxon>Micrococcales</taxon>
        <taxon>Microbacteriaceae</taxon>
        <taxon>Compostimonas</taxon>
    </lineage>
</organism>
<evidence type="ECO:0000313" key="4">
    <source>
        <dbReference type="Proteomes" id="UP000230161"/>
    </source>
</evidence>
<keyword evidence="4" id="KW-1185">Reference proteome</keyword>
<feature type="chain" id="PRO_5014780011" evidence="1">
    <location>
        <begin position="36"/>
        <end position="1029"/>
    </location>
</feature>
<evidence type="ECO:0000256" key="1">
    <source>
        <dbReference type="SAM" id="SignalP"/>
    </source>
</evidence>
<dbReference type="CDD" id="cd10967">
    <property type="entry name" value="CE4_GLA_like_6s"/>
    <property type="match status" value="1"/>
</dbReference>
<dbReference type="PROSITE" id="PS51677">
    <property type="entry name" value="NODB"/>
    <property type="match status" value="1"/>
</dbReference>
<dbReference type="AlphaFoldDB" id="A0A2M9BVI6"/>
<dbReference type="EMBL" id="PGFB01000003">
    <property type="protein sequence ID" value="PJJ61958.1"/>
    <property type="molecule type" value="Genomic_DNA"/>
</dbReference>
<dbReference type="Pfam" id="PF01522">
    <property type="entry name" value="Polysacc_deac_1"/>
    <property type="match status" value="1"/>
</dbReference>
<evidence type="ECO:0000259" key="2">
    <source>
        <dbReference type="PROSITE" id="PS51677"/>
    </source>
</evidence>
<protein>
    <submittedName>
        <fullName evidence="3">Putative cell wall binding repeat protein</fullName>
    </submittedName>
</protein>
<dbReference type="SUPFAM" id="SSF88713">
    <property type="entry name" value="Glycoside hydrolase/deacetylase"/>
    <property type="match status" value="1"/>
</dbReference>
<reference evidence="3 4" key="1">
    <citation type="submission" date="2017-11" db="EMBL/GenBank/DDBJ databases">
        <title>Genomic Encyclopedia of Archaeal and Bacterial Type Strains, Phase II (KMG-II): From Individual Species to Whole Genera.</title>
        <authorList>
            <person name="Goeker M."/>
        </authorList>
    </citation>
    <scope>NUCLEOTIDE SEQUENCE [LARGE SCALE GENOMIC DNA]</scope>
    <source>
        <strain evidence="3 4">DSM 25625</strain>
    </source>
</reference>
<dbReference type="InterPro" id="IPR007253">
    <property type="entry name" value="Cell_wall-bd_2"/>
</dbReference>
<feature type="signal peptide" evidence="1">
    <location>
        <begin position="1"/>
        <end position="35"/>
    </location>
</feature>
<name>A0A2M9BVI6_9MICO</name>
<dbReference type="Pfam" id="PF04122">
    <property type="entry name" value="CW_binding_2"/>
    <property type="match status" value="3"/>
</dbReference>
<dbReference type="Gene3D" id="3.20.20.370">
    <property type="entry name" value="Glycoside hydrolase/deacetylase"/>
    <property type="match status" value="1"/>
</dbReference>